<keyword evidence="3 4" id="KW-0546">Nucleotide metabolism</keyword>
<comment type="subcellular location">
    <subcellularLocation>
        <location evidence="4">Cytoplasm</location>
    </subcellularLocation>
</comment>
<dbReference type="AlphaFoldDB" id="A0A2S7UTL4"/>
<dbReference type="HAMAP" id="MF_00528">
    <property type="entry name" value="Maf"/>
    <property type="match status" value="1"/>
</dbReference>
<dbReference type="GO" id="GO:0009117">
    <property type="term" value="P:nucleotide metabolic process"/>
    <property type="evidence" value="ECO:0007669"/>
    <property type="project" value="UniProtKB-KW"/>
</dbReference>
<dbReference type="InterPro" id="IPR003697">
    <property type="entry name" value="Maf-like"/>
</dbReference>
<reference evidence="5 6" key="1">
    <citation type="submission" date="2016-12" db="EMBL/GenBank/DDBJ databases">
        <title>Diversity of luminous bacteria.</title>
        <authorList>
            <person name="Yoshizawa S."/>
            <person name="Kogure K."/>
        </authorList>
    </citation>
    <scope>NUCLEOTIDE SEQUENCE [LARGE SCALE GENOMIC DNA]</scope>
    <source>
        <strain evidence="5 6">SA4-48</strain>
    </source>
</reference>
<feature type="site" description="Important for substrate specificity" evidence="4">
    <location>
        <position position="152"/>
    </location>
</feature>
<feature type="site" description="Important for substrate specificity" evidence="4">
    <location>
        <position position="12"/>
    </location>
</feature>
<dbReference type="PIRSF" id="PIRSF006305">
    <property type="entry name" value="Maf"/>
    <property type="match status" value="1"/>
</dbReference>
<evidence type="ECO:0000256" key="1">
    <source>
        <dbReference type="ARBA" id="ARBA00001968"/>
    </source>
</evidence>
<dbReference type="InterPro" id="IPR029001">
    <property type="entry name" value="ITPase-like_fam"/>
</dbReference>
<dbReference type="GO" id="GO:0036218">
    <property type="term" value="F:dTTP diphosphatase activity"/>
    <property type="evidence" value="ECO:0007669"/>
    <property type="project" value="RHEA"/>
</dbReference>
<dbReference type="EMBL" id="MSCH01000003">
    <property type="protein sequence ID" value="PQJ53079.1"/>
    <property type="molecule type" value="Genomic_DNA"/>
</dbReference>
<evidence type="ECO:0000313" key="6">
    <source>
        <dbReference type="Proteomes" id="UP000239007"/>
    </source>
</evidence>
<comment type="function">
    <text evidence="4">Nucleoside triphosphate pyrophosphatase that hydrolyzes dTTP and UTP. May have a dual role in cell division arrest and in preventing the incorporation of modified nucleotides into cellular nucleic acids.</text>
</comment>
<feature type="site" description="Important for substrate specificity" evidence="4">
    <location>
        <position position="70"/>
    </location>
</feature>
<keyword evidence="4" id="KW-0963">Cytoplasm</keyword>
<organism evidence="5 6">
    <name type="scientific">Psychrosphaera saromensis</name>
    <dbReference type="NCBI Taxonomy" id="716813"/>
    <lineage>
        <taxon>Bacteria</taxon>
        <taxon>Pseudomonadati</taxon>
        <taxon>Pseudomonadota</taxon>
        <taxon>Gammaproteobacteria</taxon>
        <taxon>Alteromonadales</taxon>
        <taxon>Pseudoalteromonadaceae</taxon>
        <taxon>Psychrosphaera</taxon>
    </lineage>
</organism>
<sequence length="186" mass="20399">MQKIILASQSPRRKDLLSHIVAKFSVQAADIDETVIPNESPITYVSRLSLEKAQHIFNSNPDAIVIGSDTSVIINDRILGKPVDLQDCINTLSLLSDKQHQVITAFTVMSKNKTITQVVSTDVLFKAVNEEEIINYWHTGEPQDKAGSYAIQGIGAKFVKAINGSVSSVVGLPLVEIEQVLKEVME</sequence>
<dbReference type="RefSeq" id="WP_105051554.1">
    <property type="nucleotide sequence ID" value="NZ_BMYG01000003.1"/>
</dbReference>
<evidence type="ECO:0000256" key="4">
    <source>
        <dbReference type="HAMAP-Rule" id="MF_00528"/>
    </source>
</evidence>
<evidence type="ECO:0000256" key="3">
    <source>
        <dbReference type="ARBA" id="ARBA00023080"/>
    </source>
</evidence>
<dbReference type="Proteomes" id="UP000239007">
    <property type="component" value="Unassembled WGS sequence"/>
</dbReference>
<dbReference type="OrthoDB" id="9807767at2"/>
<comment type="similarity">
    <text evidence="4">Belongs to the Maf family. YhdE subfamily.</text>
</comment>
<dbReference type="PANTHER" id="PTHR43213:SF5">
    <property type="entry name" value="BIFUNCTIONAL DTTP_UTP PYROPHOSPHATASE_METHYLTRANSFERASE PROTEIN-RELATED"/>
    <property type="match status" value="1"/>
</dbReference>
<comment type="catalytic activity">
    <reaction evidence="4">
        <text>dTTP + H2O = dTMP + diphosphate + H(+)</text>
        <dbReference type="Rhea" id="RHEA:28534"/>
        <dbReference type="ChEBI" id="CHEBI:15377"/>
        <dbReference type="ChEBI" id="CHEBI:15378"/>
        <dbReference type="ChEBI" id="CHEBI:33019"/>
        <dbReference type="ChEBI" id="CHEBI:37568"/>
        <dbReference type="ChEBI" id="CHEBI:63528"/>
        <dbReference type="EC" id="3.6.1.9"/>
    </reaction>
</comment>
<dbReference type="Gene3D" id="3.90.950.10">
    <property type="match status" value="1"/>
</dbReference>
<dbReference type="CDD" id="cd00555">
    <property type="entry name" value="Maf"/>
    <property type="match status" value="1"/>
</dbReference>
<comment type="cofactor">
    <cofactor evidence="1 4">
        <name>a divalent metal cation</name>
        <dbReference type="ChEBI" id="CHEBI:60240"/>
    </cofactor>
</comment>
<comment type="caution">
    <text evidence="5">The sequence shown here is derived from an EMBL/GenBank/DDBJ whole genome shotgun (WGS) entry which is preliminary data.</text>
</comment>
<accession>A0A2S7UTL4</accession>
<dbReference type="PANTHER" id="PTHR43213">
    <property type="entry name" value="BIFUNCTIONAL DTTP/UTP PYROPHOSPHATASE/METHYLTRANSFERASE PROTEIN-RELATED"/>
    <property type="match status" value="1"/>
</dbReference>
<keyword evidence="2 4" id="KW-0378">Hydrolase</keyword>
<dbReference type="SUPFAM" id="SSF52972">
    <property type="entry name" value="ITPase-like"/>
    <property type="match status" value="1"/>
</dbReference>
<dbReference type="GO" id="GO:0005737">
    <property type="term" value="C:cytoplasm"/>
    <property type="evidence" value="ECO:0007669"/>
    <property type="project" value="UniProtKB-SubCell"/>
</dbReference>
<comment type="caution">
    <text evidence="4">Lacks conserved residue(s) required for the propagation of feature annotation.</text>
</comment>
<feature type="active site" description="Proton acceptor" evidence="4">
    <location>
        <position position="69"/>
    </location>
</feature>
<gene>
    <name evidence="5" type="ORF">BTO11_05010</name>
</gene>
<protein>
    <recommendedName>
        <fullName evidence="4">dTTP/UTP pyrophosphatase</fullName>
        <shortName evidence="4">dTTPase/UTPase</shortName>
        <ecNumber evidence="4">3.6.1.9</ecNumber>
    </recommendedName>
    <alternativeName>
        <fullName evidence="4">Nucleoside triphosphate pyrophosphatase</fullName>
    </alternativeName>
    <alternativeName>
        <fullName evidence="4">Nucleotide pyrophosphatase</fullName>
        <shortName evidence="4">Nucleotide PPase</shortName>
    </alternativeName>
</protein>
<dbReference type="NCBIfam" id="TIGR00172">
    <property type="entry name" value="maf"/>
    <property type="match status" value="1"/>
</dbReference>
<proteinExistence type="inferred from homology"/>
<keyword evidence="6" id="KW-1185">Reference proteome</keyword>
<evidence type="ECO:0000256" key="2">
    <source>
        <dbReference type="ARBA" id="ARBA00022801"/>
    </source>
</evidence>
<dbReference type="GO" id="GO:0036221">
    <property type="term" value="F:UTP diphosphatase activity"/>
    <property type="evidence" value="ECO:0007669"/>
    <property type="project" value="RHEA"/>
</dbReference>
<name>A0A2S7UTL4_9GAMM</name>
<evidence type="ECO:0000313" key="5">
    <source>
        <dbReference type="EMBL" id="PQJ53079.1"/>
    </source>
</evidence>
<comment type="catalytic activity">
    <reaction evidence="4">
        <text>UTP + H2O = UMP + diphosphate + H(+)</text>
        <dbReference type="Rhea" id="RHEA:29395"/>
        <dbReference type="ChEBI" id="CHEBI:15377"/>
        <dbReference type="ChEBI" id="CHEBI:15378"/>
        <dbReference type="ChEBI" id="CHEBI:33019"/>
        <dbReference type="ChEBI" id="CHEBI:46398"/>
        <dbReference type="ChEBI" id="CHEBI:57865"/>
        <dbReference type="EC" id="3.6.1.9"/>
    </reaction>
</comment>
<dbReference type="Pfam" id="PF02545">
    <property type="entry name" value="Maf"/>
    <property type="match status" value="1"/>
</dbReference>
<dbReference type="EC" id="3.6.1.9" evidence="4"/>